<evidence type="ECO:0000256" key="3">
    <source>
        <dbReference type="ARBA" id="ARBA00023274"/>
    </source>
</evidence>
<dbReference type="GO" id="GO:0019843">
    <property type="term" value="F:rRNA binding"/>
    <property type="evidence" value="ECO:0007669"/>
    <property type="project" value="UniProtKB-UniRule"/>
</dbReference>
<dbReference type="PRINTS" id="PR00062">
    <property type="entry name" value="RIBOSOMALL20"/>
</dbReference>
<evidence type="ECO:0000256" key="6">
    <source>
        <dbReference type="RuleBase" id="RU000560"/>
    </source>
</evidence>
<proteinExistence type="inferred from homology"/>
<comment type="similarity">
    <text evidence="1 5 6">Belongs to the bacterial ribosomal protein bL20 family.</text>
</comment>
<comment type="caution">
    <text evidence="7">The sequence shown here is derived from an EMBL/GenBank/DDBJ whole genome shotgun (WGS) entry which is preliminary data.</text>
</comment>
<dbReference type="SUPFAM" id="SSF74731">
    <property type="entry name" value="Ribosomal protein L20"/>
    <property type="match status" value="1"/>
</dbReference>
<dbReference type="HAMAP" id="MF_00382">
    <property type="entry name" value="Ribosomal_bL20"/>
    <property type="match status" value="1"/>
</dbReference>
<dbReference type="Gene3D" id="1.10.1900.20">
    <property type="entry name" value="Ribosomal protein L20"/>
    <property type="match status" value="1"/>
</dbReference>
<keyword evidence="5 6" id="KW-0699">rRNA-binding</keyword>
<accession>A0A1F6A8C9</accession>
<comment type="function">
    <text evidence="5 6">Binds directly to 23S ribosomal RNA and is necessary for the in vitro assembly process of the 50S ribosomal subunit. It is not involved in the protein synthesizing functions of that subunit.</text>
</comment>
<dbReference type="GO" id="GO:0000027">
    <property type="term" value="P:ribosomal large subunit assembly"/>
    <property type="evidence" value="ECO:0007669"/>
    <property type="project" value="UniProtKB-UniRule"/>
</dbReference>
<sequence>MRVKRGVVSHRKHKKVLKAVKGFRMTKRRLIKVAKEAYLHAGQYAYAGRRKKKSDMRKLWIHRISNAVIRNNISYSVFINKLKKAKININRKILSDMIISDSDTFQALVDKVKNV</sequence>
<organism evidence="7 8">
    <name type="scientific">Candidatus Gottesmanbacteria bacterium RIFCSPHIGHO2_02_FULL_40_13</name>
    <dbReference type="NCBI Taxonomy" id="1798384"/>
    <lineage>
        <taxon>Bacteria</taxon>
        <taxon>Candidatus Gottesmaniibacteriota</taxon>
    </lineage>
</organism>
<dbReference type="Proteomes" id="UP000177092">
    <property type="component" value="Unassembled WGS sequence"/>
</dbReference>
<evidence type="ECO:0000256" key="4">
    <source>
        <dbReference type="ARBA" id="ARBA00035172"/>
    </source>
</evidence>
<dbReference type="Gene3D" id="6.10.160.10">
    <property type="match status" value="1"/>
</dbReference>
<dbReference type="EMBL" id="MFJN01000034">
    <property type="protein sequence ID" value="OGG20836.1"/>
    <property type="molecule type" value="Genomic_DNA"/>
</dbReference>
<dbReference type="CDD" id="cd07026">
    <property type="entry name" value="Ribosomal_L20"/>
    <property type="match status" value="1"/>
</dbReference>
<dbReference type="PANTHER" id="PTHR10986">
    <property type="entry name" value="39S RIBOSOMAL PROTEIN L20"/>
    <property type="match status" value="1"/>
</dbReference>
<evidence type="ECO:0000256" key="2">
    <source>
        <dbReference type="ARBA" id="ARBA00022980"/>
    </source>
</evidence>
<keyword evidence="2 5" id="KW-0689">Ribosomal protein</keyword>
<dbReference type="FunFam" id="1.10.1900.20:FF:000001">
    <property type="entry name" value="50S ribosomal protein L20"/>
    <property type="match status" value="1"/>
</dbReference>
<evidence type="ECO:0000256" key="5">
    <source>
        <dbReference type="HAMAP-Rule" id="MF_00382"/>
    </source>
</evidence>
<dbReference type="InterPro" id="IPR035566">
    <property type="entry name" value="Ribosomal_protein_bL20_C"/>
</dbReference>
<evidence type="ECO:0000256" key="1">
    <source>
        <dbReference type="ARBA" id="ARBA00007698"/>
    </source>
</evidence>
<evidence type="ECO:0000313" key="7">
    <source>
        <dbReference type="EMBL" id="OGG20836.1"/>
    </source>
</evidence>
<dbReference type="InterPro" id="IPR005813">
    <property type="entry name" value="Ribosomal_bL20"/>
</dbReference>
<reference evidence="7 8" key="1">
    <citation type="journal article" date="2016" name="Nat. Commun.">
        <title>Thousands of microbial genomes shed light on interconnected biogeochemical processes in an aquifer system.</title>
        <authorList>
            <person name="Anantharaman K."/>
            <person name="Brown C.T."/>
            <person name="Hug L.A."/>
            <person name="Sharon I."/>
            <person name="Castelle C.J."/>
            <person name="Probst A.J."/>
            <person name="Thomas B.C."/>
            <person name="Singh A."/>
            <person name="Wilkins M.J."/>
            <person name="Karaoz U."/>
            <person name="Brodie E.L."/>
            <person name="Williams K.H."/>
            <person name="Hubbard S.S."/>
            <person name="Banfield J.F."/>
        </authorList>
    </citation>
    <scope>NUCLEOTIDE SEQUENCE [LARGE SCALE GENOMIC DNA]</scope>
</reference>
<protein>
    <recommendedName>
        <fullName evidence="4 5">Large ribosomal subunit protein bL20</fullName>
    </recommendedName>
</protein>
<dbReference type="AlphaFoldDB" id="A0A1F6A8C9"/>
<evidence type="ECO:0000313" key="8">
    <source>
        <dbReference type="Proteomes" id="UP000177092"/>
    </source>
</evidence>
<dbReference type="GO" id="GO:0006412">
    <property type="term" value="P:translation"/>
    <property type="evidence" value="ECO:0007669"/>
    <property type="project" value="InterPro"/>
</dbReference>
<keyword evidence="3 5" id="KW-0687">Ribonucleoprotein</keyword>
<gene>
    <name evidence="5" type="primary">rplT</name>
    <name evidence="7" type="ORF">A3D03_04115</name>
</gene>
<dbReference type="NCBIfam" id="TIGR01032">
    <property type="entry name" value="rplT_bact"/>
    <property type="match status" value="1"/>
</dbReference>
<dbReference type="GO" id="GO:0003735">
    <property type="term" value="F:structural constituent of ribosome"/>
    <property type="evidence" value="ECO:0007669"/>
    <property type="project" value="InterPro"/>
</dbReference>
<dbReference type="STRING" id="1798384.A3D03_04115"/>
<dbReference type="GO" id="GO:0005840">
    <property type="term" value="C:ribosome"/>
    <property type="evidence" value="ECO:0007669"/>
    <property type="project" value="UniProtKB-KW"/>
</dbReference>
<dbReference type="GO" id="GO:1990904">
    <property type="term" value="C:ribonucleoprotein complex"/>
    <property type="evidence" value="ECO:0007669"/>
    <property type="project" value="UniProtKB-KW"/>
</dbReference>
<keyword evidence="5 6" id="KW-0694">RNA-binding</keyword>
<dbReference type="Pfam" id="PF00453">
    <property type="entry name" value="Ribosomal_L20"/>
    <property type="match status" value="1"/>
</dbReference>
<name>A0A1F6A8C9_9BACT</name>